<evidence type="ECO:0000313" key="2">
    <source>
        <dbReference type="Proteomes" id="UP000830401"/>
    </source>
</evidence>
<dbReference type="Pfam" id="PF14054">
    <property type="entry name" value="DUF4249"/>
    <property type="match status" value="1"/>
</dbReference>
<gene>
    <name evidence="1" type="ORF">MUN86_03745</name>
</gene>
<keyword evidence="2" id="KW-1185">Reference proteome</keyword>
<evidence type="ECO:0000313" key="1">
    <source>
        <dbReference type="EMBL" id="UOQ67031.1"/>
    </source>
</evidence>
<dbReference type="InterPro" id="IPR025345">
    <property type="entry name" value="DUF4249"/>
</dbReference>
<accession>A0ABY4G8B1</accession>
<name>A0ABY4G8B1_9BACT</name>
<dbReference type="Proteomes" id="UP000830401">
    <property type="component" value="Chromosome"/>
</dbReference>
<reference evidence="1" key="1">
    <citation type="submission" date="2022-04" db="EMBL/GenBank/DDBJ databases">
        <title>Hymenobacter sp. isolated from the air.</title>
        <authorList>
            <person name="Won M."/>
            <person name="Lee C.-M."/>
            <person name="Woen H.-Y."/>
            <person name="Kwon S.-W."/>
        </authorList>
    </citation>
    <scope>NUCLEOTIDE SEQUENCE</scope>
    <source>
        <strain evidence="1">5420S-77</strain>
    </source>
</reference>
<dbReference type="RefSeq" id="WP_245121908.1">
    <property type="nucleotide sequence ID" value="NZ_CP095061.1"/>
</dbReference>
<organism evidence="1 2">
    <name type="scientific">Hymenobacter volaticus</name>
    <dbReference type="NCBI Taxonomy" id="2932254"/>
    <lineage>
        <taxon>Bacteria</taxon>
        <taxon>Pseudomonadati</taxon>
        <taxon>Bacteroidota</taxon>
        <taxon>Cytophagia</taxon>
        <taxon>Cytophagales</taxon>
        <taxon>Hymenobacteraceae</taxon>
        <taxon>Hymenobacter</taxon>
    </lineage>
</organism>
<proteinExistence type="predicted"/>
<dbReference type="EMBL" id="CP095061">
    <property type="protein sequence ID" value="UOQ67031.1"/>
    <property type="molecule type" value="Genomic_DNA"/>
</dbReference>
<protein>
    <submittedName>
        <fullName evidence="1">DUF4249 domain-containing protein</fullName>
    </submittedName>
</protein>
<dbReference type="PROSITE" id="PS51257">
    <property type="entry name" value="PROKAR_LIPOPROTEIN"/>
    <property type="match status" value="1"/>
</dbReference>
<sequence>MKKIVAFLCFATLMFGSCETIVDVDTPPHTPRLTLTYTLSNQVPITNYQKFFQARGLFVSTSQSVLELKNPEGRKDATVQVLDETGQVVEQFRSRARYGYNNNAGQQDSIYGHYVPTRNFAGEPGHTYTLRASAPGVEAVEATLTMPEGATIETASYVPSAPSSPYVRGTAGRLTCSILDNAATADYYVAYARVLDRSGQYWGRVRIDHNRNSGSGPEINLSRLQLSESSEMHSQYPFSDVIGNGQRISLSADIYTTYDGSYGAGGAYPEPGYIEVIVSSITSDAYKFNQSLNRYNDTDDNPFAEPAPLFSNLRLGYGIFGGATDVMYRIPL</sequence>